<dbReference type="PANTHER" id="PTHR12302:SF3">
    <property type="entry name" value="SERINE_THREONINE-PROTEIN KINASE 31"/>
    <property type="match status" value="1"/>
</dbReference>
<dbReference type="Gene3D" id="3.40.10.10">
    <property type="entry name" value="DNA Methylphosphotriester Repair Domain"/>
    <property type="match status" value="1"/>
</dbReference>
<dbReference type="OrthoDB" id="4376109at2"/>
<evidence type="ECO:0000259" key="5">
    <source>
        <dbReference type="PROSITE" id="PS50830"/>
    </source>
</evidence>
<proteinExistence type="predicted"/>
<feature type="domain" description="TNase-like" evidence="5">
    <location>
        <begin position="45"/>
        <end position="174"/>
    </location>
</feature>
<dbReference type="GO" id="GO:0006355">
    <property type="term" value="P:regulation of DNA-templated transcription"/>
    <property type="evidence" value="ECO:0007669"/>
    <property type="project" value="InterPro"/>
</dbReference>
<dbReference type="InterPro" id="IPR004026">
    <property type="entry name" value="Ada_DNA_repair_Zn-bd"/>
</dbReference>
<dbReference type="SUPFAM" id="SSF50199">
    <property type="entry name" value="Staphylococcal nuclease"/>
    <property type="match status" value="1"/>
</dbReference>
<dbReference type="STRING" id="1121390.SAMN02746041_01055"/>
<protein>
    <submittedName>
        <fullName evidence="6">Micrococcal nuclease</fullName>
    </submittedName>
</protein>
<evidence type="ECO:0000313" key="7">
    <source>
        <dbReference type="Proteomes" id="UP000192783"/>
    </source>
</evidence>
<dbReference type="GO" id="GO:0003677">
    <property type="term" value="F:DNA binding"/>
    <property type="evidence" value="ECO:0007669"/>
    <property type="project" value="InterPro"/>
</dbReference>
<dbReference type="InterPro" id="IPR035437">
    <property type="entry name" value="SNase_OB-fold_sf"/>
</dbReference>
<dbReference type="PROSITE" id="PS50830">
    <property type="entry name" value="TNASE_3"/>
    <property type="match status" value="1"/>
</dbReference>
<dbReference type="SUPFAM" id="SSF57884">
    <property type="entry name" value="Ada DNA repair protein, N-terminal domain (N-Ada 10)"/>
    <property type="match status" value="1"/>
</dbReference>
<dbReference type="InterPro" id="IPR016071">
    <property type="entry name" value="Staphylococal_nuclease_OB-fold"/>
</dbReference>
<accession>A0A1W1XAP2</accession>
<gene>
    <name evidence="6" type="ORF">SAMN02746041_01055</name>
</gene>
<evidence type="ECO:0000256" key="2">
    <source>
        <dbReference type="ARBA" id="ARBA00022759"/>
    </source>
</evidence>
<dbReference type="GO" id="GO:0008168">
    <property type="term" value="F:methyltransferase activity"/>
    <property type="evidence" value="ECO:0007669"/>
    <property type="project" value="InterPro"/>
</dbReference>
<keyword evidence="2" id="KW-0255">Endonuclease</keyword>
<keyword evidence="4" id="KW-0010">Activator</keyword>
<dbReference type="SMART" id="SM00318">
    <property type="entry name" value="SNc"/>
    <property type="match status" value="1"/>
</dbReference>
<evidence type="ECO:0000256" key="3">
    <source>
        <dbReference type="ARBA" id="ARBA00022801"/>
    </source>
</evidence>
<sequence>MKTPRLRWQDRLRAKALTAGMFCVLAAAFVPWPPLASSCLGARRPPEHAWVVRVFDGDTVLLDTGDKVRYLGIDAPEVDHEGGPSDCYALQAWRRNQELVEGRKVLLRYDQVLRDHYGRLLAYVHLPDGSCVNARLLREGCAVLFRTPKGFGRFDGFLRAQRDAMKAKAGLWGACRVKPAPFYVGNKRSWVFHRPSCPFGTQTAERNVVRFRSRWDALWEGYRPCRRCRP</sequence>
<dbReference type="Pfam" id="PF02805">
    <property type="entry name" value="Ada_Zn_binding"/>
    <property type="match status" value="1"/>
</dbReference>
<dbReference type="GO" id="GO:0016787">
    <property type="term" value="F:hydrolase activity"/>
    <property type="evidence" value="ECO:0007669"/>
    <property type="project" value="UniProtKB-KW"/>
</dbReference>
<keyword evidence="3" id="KW-0378">Hydrolase</keyword>
<evidence type="ECO:0000256" key="1">
    <source>
        <dbReference type="ARBA" id="ARBA00022722"/>
    </source>
</evidence>
<dbReference type="EMBL" id="FWXF01000004">
    <property type="protein sequence ID" value="SMC20929.1"/>
    <property type="molecule type" value="Genomic_DNA"/>
</dbReference>
<evidence type="ECO:0000313" key="6">
    <source>
        <dbReference type="EMBL" id="SMC20929.1"/>
    </source>
</evidence>
<dbReference type="GO" id="GO:0004519">
    <property type="term" value="F:endonuclease activity"/>
    <property type="evidence" value="ECO:0007669"/>
    <property type="project" value="UniProtKB-KW"/>
</dbReference>
<organism evidence="6 7">
    <name type="scientific">Desulfacinum hydrothermale DSM 13146</name>
    <dbReference type="NCBI Taxonomy" id="1121390"/>
    <lineage>
        <taxon>Bacteria</taxon>
        <taxon>Pseudomonadati</taxon>
        <taxon>Thermodesulfobacteriota</taxon>
        <taxon>Syntrophobacteria</taxon>
        <taxon>Syntrophobacterales</taxon>
        <taxon>Syntrophobacteraceae</taxon>
        <taxon>Desulfacinum</taxon>
    </lineage>
</organism>
<name>A0A1W1XAP2_9BACT</name>
<dbReference type="Proteomes" id="UP000192783">
    <property type="component" value="Unassembled WGS sequence"/>
</dbReference>
<dbReference type="PANTHER" id="PTHR12302">
    <property type="entry name" value="EBNA2 BINDING PROTEIN P100"/>
    <property type="match status" value="1"/>
</dbReference>
<keyword evidence="1" id="KW-0540">Nuclease</keyword>
<dbReference type="AlphaFoldDB" id="A0A1W1XAP2"/>
<dbReference type="GO" id="GO:0008270">
    <property type="term" value="F:zinc ion binding"/>
    <property type="evidence" value="ECO:0007669"/>
    <property type="project" value="InterPro"/>
</dbReference>
<keyword evidence="7" id="KW-1185">Reference proteome</keyword>
<reference evidence="6 7" key="1">
    <citation type="submission" date="2017-04" db="EMBL/GenBank/DDBJ databases">
        <authorList>
            <person name="Afonso C.L."/>
            <person name="Miller P.J."/>
            <person name="Scott M.A."/>
            <person name="Spackman E."/>
            <person name="Goraichik I."/>
            <person name="Dimitrov K.M."/>
            <person name="Suarez D.L."/>
            <person name="Swayne D.E."/>
        </authorList>
    </citation>
    <scope>NUCLEOTIDE SEQUENCE [LARGE SCALE GENOMIC DNA]</scope>
    <source>
        <strain evidence="6 7">DSM 13146</strain>
    </source>
</reference>
<dbReference type="Pfam" id="PF00565">
    <property type="entry name" value="SNase"/>
    <property type="match status" value="1"/>
</dbReference>
<dbReference type="GO" id="GO:0006281">
    <property type="term" value="P:DNA repair"/>
    <property type="evidence" value="ECO:0007669"/>
    <property type="project" value="InterPro"/>
</dbReference>
<dbReference type="InterPro" id="IPR035451">
    <property type="entry name" value="Ada-like_dom_sf"/>
</dbReference>
<evidence type="ECO:0000256" key="4">
    <source>
        <dbReference type="ARBA" id="ARBA00023159"/>
    </source>
</evidence>
<dbReference type="Gene3D" id="2.40.50.90">
    <property type="match status" value="1"/>
</dbReference>